<dbReference type="InterPro" id="IPR005119">
    <property type="entry name" value="LysR_subst-bd"/>
</dbReference>
<organism evidence="6 7">
    <name type="scientific">Shewanella ulleungensis</name>
    <dbReference type="NCBI Taxonomy" id="2282699"/>
    <lineage>
        <taxon>Bacteria</taxon>
        <taxon>Pseudomonadati</taxon>
        <taxon>Pseudomonadota</taxon>
        <taxon>Gammaproteobacteria</taxon>
        <taxon>Alteromonadales</taxon>
        <taxon>Shewanellaceae</taxon>
        <taxon>Shewanella</taxon>
    </lineage>
</organism>
<reference evidence="7" key="1">
    <citation type="journal article" date="2019" name="Int. J. Syst. Evol. Microbiol.">
        <title>The Global Catalogue of Microorganisms (GCM) 10K type strain sequencing project: providing services to taxonomists for standard genome sequencing and annotation.</title>
        <authorList>
            <consortium name="The Broad Institute Genomics Platform"/>
            <consortium name="The Broad Institute Genome Sequencing Center for Infectious Disease"/>
            <person name="Wu L."/>
            <person name="Ma J."/>
        </authorList>
    </citation>
    <scope>NUCLEOTIDE SEQUENCE [LARGE SCALE GENOMIC DNA]</scope>
    <source>
        <strain evidence="7">JCM 32305</strain>
    </source>
</reference>
<evidence type="ECO:0000313" key="6">
    <source>
        <dbReference type="EMBL" id="GGP83275.1"/>
    </source>
</evidence>
<dbReference type="NCBIfam" id="NF002964">
    <property type="entry name" value="PRK03635.1"/>
    <property type="match status" value="1"/>
</dbReference>
<keyword evidence="7" id="KW-1185">Reference proteome</keyword>
<dbReference type="InterPro" id="IPR036390">
    <property type="entry name" value="WH_DNA-bd_sf"/>
</dbReference>
<dbReference type="InterPro" id="IPR017685">
    <property type="entry name" value="ArgP"/>
</dbReference>
<dbReference type="InterPro" id="IPR000847">
    <property type="entry name" value="LysR_HTH_N"/>
</dbReference>
<dbReference type="RefSeq" id="WP_188954977.1">
    <property type="nucleotide sequence ID" value="NZ_BMQW01000003.1"/>
</dbReference>
<accession>A0ABQ2QKK9</accession>
<feature type="domain" description="HTH lysR-type" evidence="5">
    <location>
        <begin position="4"/>
        <end position="60"/>
    </location>
</feature>
<name>A0ABQ2QKK9_9GAMM</name>
<dbReference type="InterPro" id="IPR036388">
    <property type="entry name" value="WH-like_DNA-bd_sf"/>
</dbReference>
<dbReference type="PANTHER" id="PTHR30579">
    <property type="entry name" value="TRANSCRIPTIONAL REGULATOR"/>
    <property type="match status" value="1"/>
</dbReference>
<protein>
    <submittedName>
        <fullName evidence="6">Transcriptional regulator ArgP</fullName>
    </submittedName>
</protein>
<dbReference type="SUPFAM" id="SSF46785">
    <property type="entry name" value="Winged helix' DNA-binding domain"/>
    <property type="match status" value="1"/>
</dbReference>
<dbReference type="PANTHER" id="PTHR30579:SF2">
    <property type="entry name" value="HTH-TYPE TRANSCRIPTIONAL REGULATOR ARGP"/>
    <property type="match status" value="1"/>
</dbReference>
<evidence type="ECO:0000256" key="1">
    <source>
        <dbReference type="ARBA" id="ARBA00009437"/>
    </source>
</evidence>
<dbReference type="Gene3D" id="1.10.10.10">
    <property type="entry name" value="Winged helix-like DNA-binding domain superfamily/Winged helix DNA-binding domain"/>
    <property type="match status" value="1"/>
</dbReference>
<proteinExistence type="inferred from homology"/>
<dbReference type="CDD" id="cd08428">
    <property type="entry name" value="PBP2_IciA_ArgP"/>
    <property type="match status" value="1"/>
</dbReference>
<comment type="similarity">
    <text evidence="1">Belongs to the LysR transcriptional regulatory family.</text>
</comment>
<gene>
    <name evidence="6" type="ORF">GCM10009410_15610</name>
</gene>
<sequence>MSKLDYKLLLALSCVIKEQSFERAADILFLSQSAVSQRIKQLEQQFAQPVLIRSQPIKATDLGKQLLKHYYQVVQLEADLLPSAMPHSPQTPLTLNIATNADTLATWLIPAIAPVIKSHLVEINLLMEGEERTINRLKDGQAFGAISVQSTPIKGCQLTRLGCVDYLLVASPEFSRHYFPDGISAESLRKAPGIAFDHKDNMHTRYIQQHFGLMQGEYPLHAVRSSEAFVTMAKHGAAYCLVPKTQIKPELASGELVHICKDHIITETLYWHHWILLKGVYKEISDAIVIHAQSILD</sequence>
<evidence type="ECO:0000256" key="2">
    <source>
        <dbReference type="ARBA" id="ARBA00023015"/>
    </source>
</evidence>
<evidence type="ECO:0000259" key="5">
    <source>
        <dbReference type="PROSITE" id="PS50931"/>
    </source>
</evidence>
<dbReference type="InterPro" id="IPR050176">
    <property type="entry name" value="LTTR"/>
</dbReference>
<dbReference type="NCBIfam" id="NF009888">
    <property type="entry name" value="PRK13348.1"/>
    <property type="match status" value="1"/>
</dbReference>
<evidence type="ECO:0000256" key="4">
    <source>
        <dbReference type="ARBA" id="ARBA00023163"/>
    </source>
</evidence>
<dbReference type="EMBL" id="BMQW01000003">
    <property type="protein sequence ID" value="GGP83275.1"/>
    <property type="molecule type" value="Genomic_DNA"/>
</dbReference>
<dbReference type="PROSITE" id="PS50931">
    <property type="entry name" value="HTH_LYSR"/>
    <property type="match status" value="1"/>
</dbReference>
<dbReference type="PRINTS" id="PR00039">
    <property type="entry name" value="HTHLYSR"/>
</dbReference>
<keyword evidence="2" id="KW-0805">Transcription regulation</keyword>
<dbReference type="Pfam" id="PF00126">
    <property type="entry name" value="HTH_1"/>
    <property type="match status" value="1"/>
</dbReference>
<evidence type="ECO:0000313" key="7">
    <source>
        <dbReference type="Proteomes" id="UP000654004"/>
    </source>
</evidence>
<dbReference type="SUPFAM" id="SSF53850">
    <property type="entry name" value="Periplasmic binding protein-like II"/>
    <property type="match status" value="1"/>
</dbReference>
<dbReference type="Pfam" id="PF03466">
    <property type="entry name" value="LysR_substrate"/>
    <property type="match status" value="1"/>
</dbReference>
<evidence type="ECO:0000256" key="3">
    <source>
        <dbReference type="ARBA" id="ARBA00023125"/>
    </source>
</evidence>
<dbReference type="Gene3D" id="3.40.190.290">
    <property type="match status" value="1"/>
</dbReference>
<keyword evidence="4" id="KW-0804">Transcription</keyword>
<dbReference type="Proteomes" id="UP000654004">
    <property type="component" value="Unassembled WGS sequence"/>
</dbReference>
<comment type="caution">
    <text evidence="6">The sequence shown here is derived from an EMBL/GenBank/DDBJ whole genome shotgun (WGS) entry which is preliminary data.</text>
</comment>
<dbReference type="NCBIfam" id="TIGR03298">
    <property type="entry name" value="argP"/>
    <property type="match status" value="1"/>
</dbReference>
<keyword evidence="3" id="KW-0238">DNA-binding</keyword>